<dbReference type="Gene3D" id="2.170.130.10">
    <property type="entry name" value="TonB-dependent receptor, plug domain"/>
    <property type="match status" value="1"/>
</dbReference>
<evidence type="ECO:0000256" key="4">
    <source>
        <dbReference type="ARBA" id="ARBA00022452"/>
    </source>
</evidence>
<dbReference type="PANTHER" id="PTHR32552">
    <property type="entry name" value="FERRICHROME IRON RECEPTOR-RELATED"/>
    <property type="match status" value="1"/>
</dbReference>
<evidence type="ECO:0000256" key="1">
    <source>
        <dbReference type="ARBA" id="ARBA00004571"/>
    </source>
</evidence>
<evidence type="ECO:0000256" key="2">
    <source>
        <dbReference type="ARBA" id="ARBA00009810"/>
    </source>
</evidence>
<dbReference type="InterPro" id="IPR036942">
    <property type="entry name" value="Beta-barrel_TonB_sf"/>
</dbReference>
<dbReference type="EMBL" id="PDKN01000001">
    <property type="protein sequence ID" value="RXJ60466.1"/>
    <property type="molecule type" value="Genomic_DNA"/>
</dbReference>
<dbReference type="GO" id="GO:0015344">
    <property type="term" value="F:siderophore uptake transmembrane transporter activity"/>
    <property type="evidence" value="ECO:0007669"/>
    <property type="project" value="TreeGrafter"/>
</dbReference>
<feature type="domain" description="TonB-dependent receptor plug" evidence="16">
    <location>
        <begin position="64"/>
        <end position="167"/>
    </location>
</feature>
<evidence type="ECO:0000256" key="13">
    <source>
        <dbReference type="RuleBase" id="RU003357"/>
    </source>
</evidence>
<keyword evidence="4 12" id="KW-1134">Transmembrane beta strand</keyword>
<dbReference type="PROSITE" id="PS52016">
    <property type="entry name" value="TONB_DEPENDENT_REC_3"/>
    <property type="match status" value="1"/>
</dbReference>
<dbReference type="NCBIfam" id="TIGR01783">
    <property type="entry name" value="TonB-siderophor"/>
    <property type="match status" value="1"/>
</dbReference>
<evidence type="ECO:0000259" key="16">
    <source>
        <dbReference type="Pfam" id="PF07715"/>
    </source>
</evidence>
<dbReference type="FunFam" id="2.170.130.10:FF:000001">
    <property type="entry name" value="Catecholate siderophore TonB-dependent receptor"/>
    <property type="match status" value="1"/>
</dbReference>
<comment type="caution">
    <text evidence="17">The sequence shown here is derived from an EMBL/GenBank/DDBJ whole genome shotgun (WGS) entry which is preliminary data.</text>
</comment>
<feature type="chain" id="PRO_5020338215" evidence="14">
    <location>
        <begin position="23"/>
        <end position="715"/>
    </location>
</feature>
<evidence type="ECO:0000256" key="5">
    <source>
        <dbReference type="ARBA" id="ARBA00022692"/>
    </source>
</evidence>
<keyword evidence="3 12" id="KW-0813">Transport</keyword>
<evidence type="ECO:0000256" key="11">
    <source>
        <dbReference type="ARBA" id="ARBA00023237"/>
    </source>
</evidence>
<dbReference type="GO" id="GO:0038023">
    <property type="term" value="F:signaling receptor activity"/>
    <property type="evidence" value="ECO:0007669"/>
    <property type="project" value="InterPro"/>
</dbReference>
<keyword evidence="11 12" id="KW-0998">Cell outer membrane</keyword>
<keyword evidence="6 14" id="KW-0732">Signal</keyword>
<reference evidence="17 18" key="1">
    <citation type="submission" date="2017-10" db="EMBL/GenBank/DDBJ databases">
        <title>Genomics of the genus Arcobacter.</title>
        <authorList>
            <person name="Perez-Cataluna A."/>
            <person name="Figueras M.J."/>
        </authorList>
    </citation>
    <scope>NUCLEOTIDE SEQUENCE [LARGE SCALE GENOMIC DNA]</scope>
    <source>
        <strain evidence="17 18">CECT 8987</strain>
    </source>
</reference>
<keyword evidence="18" id="KW-1185">Reference proteome</keyword>
<evidence type="ECO:0000256" key="6">
    <source>
        <dbReference type="ARBA" id="ARBA00022729"/>
    </source>
</evidence>
<organism evidence="17 18">
    <name type="scientific">Candidatus Marinarcus aquaticus</name>
    <dbReference type="NCBI Taxonomy" id="2044504"/>
    <lineage>
        <taxon>Bacteria</taxon>
        <taxon>Pseudomonadati</taxon>
        <taxon>Campylobacterota</taxon>
        <taxon>Epsilonproteobacteria</taxon>
        <taxon>Campylobacterales</taxon>
        <taxon>Arcobacteraceae</taxon>
        <taxon>Candidatus Marinarcus</taxon>
    </lineage>
</organism>
<accession>A0A4Q0XSX7</accession>
<dbReference type="AlphaFoldDB" id="A0A4Q0XSX7"/>
<dbReference type="Gene3D" id="2.40.170.20">
    <property type="entry name" value="TonB-dependent receptor, beta-barrel domain"/>
    <property type="match status" value="1"/>
</dbReference>
<dbReference type="PANTHER" id="PTHR32552:SF90">
    <property type="entry name" value="METAL-PSEUDOPALINE RECEPTOR CNTO"/>
    <property type="match status" value="1"/>
</dbReference>
<evidence type="ECO:0000256" key="7">
    <source>
        <dbReference type="ARBA" id="ARBA00023065"/>
    </source>
</evidence>
<feature type="domain" description="TonB-dependent receptor-like beta-barrel" evidence="15">
    <location>
        <begin position="239"/>
        <end position="684"/>
    </location>
</feature>
<dbReference type="GO" id="GO:0015891">
    <property type="term" value="P:siderophore transport"/>
    <property type="evidence" value="ECO:0007669"/>
    <property type="project" value="InterPro"/>
</dbReference>
<comment type="similarity">
    <text evidence="2 12 13">Belongs to the TonB-dependent receptor family.</text>
</comment>
<dbReference type="InterPro" id="IPR037066">
    <property type="entry name" value="Plug_dom_sf"/>
</dbReference>
<protein>
    <submittedName>
        <fullName evidence="17">TonB-dependent siderophore receptor</fullName>
    </submittedName>
</protein>
<evidence type="ECO:0000313" key="18">
    <source>
        <dbReference type="Proteomes" id="UP000290657"/>
    </source>
</evidence>
<evidence type="ECO:0000256" key="9">
    <source>
        <dbReference type="ARBA" id="ARBA00023136"/>
    </source>
</evidence>
<evidence type="ECO:0000259" key="15">
    <source>
        <dbReference type="Pfam" id="PF00593"/>
    </source>
</evidence>
<comment type="subcellular location">
    <subcellularLocation>
        <location evidence="1 12">Cell outer membrane</location>
        <topology evidence="1 12">Multi-pass membrane protein</topology>
    </subcellularLocation>
</comment>
<evidence type="ECO:0000256" key="12">
    <source>
        <dbReference type="PROSITE-ProRule" id="PRU01360"/>
    </source>
</evidence>
<keyword evidence="9 12" id="KW-0472">Membrane</keyword>
<dbReference type="InterPro" id="IPR039426">
    <property type="entry name" value="TonB-dep_rcpt-like"/>
</dbReference>
<keyword evidence="10 17" id="KW-0675">Receptor</keyword>
<dbReference type="InterPro" id="IPR010105">
    <property type="entry name" value="TonB_sidphr_rcpt"/>
</dbReference>
<proteinExistence type="inferred from homology"/>
<name>A0A4Q0XSX7_9BACT</name>
<dbReference type="Pfam" id="PF00593">
    <property type="entry name" value="TonB_dep_Rec_b-barrel"/>
    <property type="match status" value="1"/>
</dbReference>
<dbReference type="SUPFAM" id="SSF56935">
    <property type="entry name" value="Porins"/>
    <property type="match status" value="1"/>
</dbReference>
<evidence type="ECO:0000313" key="17">
    <source>
        <dbReference type="EMBL" id="RXJ60466.1"/>
    </source>
</evidence>
<evidence type="ECO:0000256" key="8">
    <source>
        <dbReference type="ARBA" id="ARBA00023077"/>
    </source>
</evidence>
<keyword evidence="7" id="KW-0406">Ion transport</keyword>
<keyword evidence="5 12" id="KW-0812">Transmembrane</keyword>
<dbReference type="CDD" id="cd01347">
    <property type="entry name" value="ligand_gated_channel"/>
    <property type="match status" value="1"/>
</dbReference>
<dbReference type="GO" id="GO:0009279">
    <property type="term" value="C:cell outer membrane"/>
    <property type="evidence" value="ECO:0007669"/>
    <property type="project" value="UniProtKB-SubCell"/>
</dbReference>
<dbReference type="InterPro" id="IPR000531">
    <property type="entry name" value="Beta-barrel_TonB"/>
</dbReference>
<evidence type="ECO:0000256" key="14">
    <source>
        <dbReference type="SAM" id="SignalP"/>
    </source>
</evidence>
<dbReference type="InterPro" id="IPR012910">
    <property type="entry name" value="Plug_dom"/>
</dbReference>
<keyword evidence="8 13" id="KW-0798">TonB box</keyword>
<evidence type="ECO:0000256" key="3">
    <source>
        <dbReference type="ARBA" id="ARBA00022448"/>
    </source>
</evidence>
<dbReference type="Proteomes" id="UP000290657">
    <property type="component" value="Unassembled WGS sequence"/>
</dbReference>
<feature type="signal peptide" evidence="14">
    <location>
        <begin position="1"/>
        <end position="22"/>
    </location>
</feature>
<sequence>MQKKVFSIVAASFIFFPNIMYSAEIKTNDTVSLSDVTIVSGSDGNEQSYYKTEASSATRTGTPLLETPQSVQIVTGEVLDDFNLVSLNETLDYASGISRQNNFGGVWDNFSIRGFSGHENTGISLLKNGFADNRGFNAPRDAANIETIEVLKGPSGSLYGNTEPGGTINIVTKQPKFSNENSITTMVGSDDFYRVSADITGPLSESFAYRLNVAAEKKKSFRDYIESERYVVAPSFLWEFNDTTYLSYMGEYIRQEAPFDRGIVAFDGDLDGVDHKTFFGNPTDEKMILENYTHQLKLEHQFSDNWSAKVGLAYKTGDFKGTGTEVKPFVNVTSDSVMLRSRYRDYESKDIAFQADIKNVSTIGGVQNTLLFGVESYRYEQDSLLYTLNNSLRMDNIRSNPTYTTLATGKGSLSKDENQVQKGAAFFAQDEVAFSDSWRLLVGLRYDEIDTHLKNYKNDTSSSQNDYALSPRIGLTYMINSNWSWYATSGKSFRPNSGVDVNGNTFEAEEGISLETGLKFESDDKDIGASLALYRIDKENVLTGSDPNGVYSIAAGEVRSQGIEFDIGGQITSNVKINANYTYTDAKVTKDAGGAVDWWSGAVVNLEDKQLSNVPKHSGALLLMWEENISNSSSYGIGSNIVYVGKREGNYINSFTLPDYITVGLTSYWQASKNLKVKLNINNIFDEEYIASSYDRSWLTPGSPRSFALSMNYKF</sequence>
<dbReference type="OrthoDB" id="9760333at2"/>
<dbReference type="RefSeq" id="WP_128994602.1">
    <property type="nucleotide sequence ID" value="NZ_PDKN01000001.1"/>
</dbReference>
<dbReference type="Pfam" id="PF07715">
    <property type="entry name" value="Plug"/>
    <property type="match status" value="1"/>
</dbReference>
<evidence type="ECO:0000256" key="10">
    <source>
        <dbReference type="ARBA" id="ARBA00023170"/>
    </source>
</evidence>
<gene>
    <name evidence="17" type="ORF">CRV04_00130</name>
</gene>